<dbReference type="SUPFAM" id="SSF143422">
    <property type="entry name" value="Transposase IS200-like"/>
    <property type="match status" value="1"/>
</dbReference>
<dbReference type="InterPro" id="IPR002686">
    <property type="entry name" value="Transposase_17"/>
</dbReference>
<protein>
    <recommendedName>
        <fullName evidence="1">Transposase IS200-like domain-containing protein</fullName>
    </recommendedName>
</protein>
<dbReference type="EMBL" id="CAAHFG010000004">
    <property type="protein sequence ID" value="VGO16869.1"/>
    <property type="molecule type" value="Genomic_DNA"/>
</dbReference>
<dbReference type="Proteomes" id="UP000366872">
    <property type="component" value="Unassembled WGS sequence"/>
</dbReference>
<dbReference type="AlphaFoldDB" id="A0A6C2UAF4"/>
<dbReference type="GO" id="GO:0043565">
    <property type="term" value="F:sequence-specific DNA binding"/>
    <property type="evidence" value="ECO:0007669"/>
    <property type="project" value="TreeGrafter"/>
</dbReference>
<keyword evidence="3" id="KW-1185">Reference proteome</keyword>
<organism evidence="2 3">
    <name type="scientific">Pontiella desulfatans</name>
    <dbReference type="NCBI Taxonomy" id="2750659"/>
    <lineage>
        <taxon>Bacteria</taxon>
        <taxon>Pseudomonadati</taxon>
        <taxon>Kiritimatiellota</taxon>
        <taxon>Kiritimatiellia</taxon>
        <taxon>Kiritimatiellales</taxon>
        <taxon>Pontiellaceae</taxon>
        <taxon>Pontiella</taxon>
    </lineage>
</organism>
<gene>
    <name evidence="2" type="ORF">PDESU_05461</name>
</gene>
<evidence type="ECO:0000259" key="1">
    <source>
        <dbReference type="SMART" id="SM01321"/>
    </source>
</evidence>
<evidence type="ECO:0000313" key="3">
    <source>
        <dbReference type="Proteomes" id="UP000366872"/>
    </source>
</evidence>
<sequence length="311" mass="35476">MGYDPEIHHRRSIRLKGHDYAGGGVYFVTLCAHREFVEWANRLPFGATGAAIMPPVREIMEEEMQKTARLLPWMEWGERAIMPDHFHAIIRIEGGYGRLGDVITGFKAGVSRTLRARGDILVARNGERAPEKMRIWHRNYYEMIVRTPEAEQAIAGYIRMNPWCCVTDFGNGLRGLGNPVLWNAKKLGVLCSRSALRPESIPGASTYFSGFHSPLEQEMFEKLLACKKRVIWCPAWGLERAAQRPAVREALEENRLLILEMRNQDGDLAAAEQRNRFVMESADELWLPHVTPGGMLDRLIHELSVWEKIKA</sequence>
<feature type="domain" description="Transposase IS200-like" evidence="1">
    <location>
        <begin position="21"/>
        <end position="161"/>
    </location>
</feature>
<dbReference type="InterPro" id="IPR052715">
    <property type="entry name" value="RAYT_transposase"/>
</dbReference>
<dbReference type="GO" id="GO:0006313">
    <property type="term" value="P:DNA transposition"/>
    <property type="evidence" value="ECO:0007669"/>
    <property type="project" value="InterPro"/>
</dbReference>
<accession>A0A6C2UAF4</accession>
<dbReference type="PANTHER" id="PTHR36966">
    <property type="entry name" value="REP-ASSOCIATED TYROSINE TRANSPOSASE"/>
    <property type="match status" value="1"/>
</dbReference>
<dbReference type="PANTHER" id="PTHR36966:SF1">
    <property type="entry name" value="REP-ASSOCIATED TYROSINE TRANSPOSASE"/>
    <property type="match status" value="1"/>
</dbReference>
<dbReference type="Gene3D" id="3.30.70.1290">
    <property type="entry name" value="Transposase IS200-like"/>
    <property type="match status" value="1"/>
</dbReference>
<name>A0A6C2UAF4_PONDE</name>
<dbReference type="InterPro" id="IPR036515">
    <property type="entry name" value="Transposase_17_sf"/>
</dbReference>
<proteinExistence type="predicted"/>
<dbReference type="GO" id="GO:0004803">
    <property type="term" value="F:transposase activity"/>
    <property type="evidence" value="ECO:0007669"/>
    <property type="project" value="InterPro"/>
</dbReference>
<evidence type="ECO:0000313" key="2">
    <source>
        <dbReference type="EMBL" id="VGO16869.1"/>
    </source>
</evidence>
<reference evidence="2 3" key="1">
    <citation type="submission" date="2019-04" db="EMBL/GenBank/DDBJ databases">
        <authorList>
            <person name="Van Vliet M D."/>
        </authorList>
    </citation>
    <scope>NUCLEOTIDE SEQUENCE [LARGE SCALE GENOMIC DNA]</scope>
    <source>
        <strain evidence="2 3">F1</strain>
    </source>
</reference>
<dbReference type="SMART" id="SM01321">
    <property type="entry name" value="Y1_Tnp"/>
    <property type="match status" value="1"/>
</dbReference>